<dbReference type="PANTHER" id="PTHR36840">
    <property type="entry name" value="BLL5714 PROTEIN"/>
    <property type="match status" value="1"/>
</dbReference>
<dbReference type="InterPro" id="IPR010640">
    <property type="entry name" value="Low_temperature_requirement_A"/>
</dbReference>
<dbReference type="EMBL" id="JACHVQ010000002">
    <property type="protein sequence ID" value="MBB2893398.1"/>
    <property type="molecule type" value="Genomic_DNA"/>
</dbReference>
<dbReference type="Pfam" id="PF06772">
    <property type="entry name" value="LtrA"/>
    <property type="match status" value="1"/>
</dbReference>
<evidence type="ECO:0000256" key="2">
    <source>
        <dbReference type="SAM" id="Phobius"/>
    </source>
</evidence>
<evidence type="ECO:0000313" key="4">
    <source>
        <dbReference type="Proteomes" id="UP000559182"/>
    </source>
</evidence>
<comment type="caution">
    <text evidence="3">The sequence shown here is derived from an EMBL/GenBank/DDBJ whole genome shotgun (WGS) entry which is preliminary data.</text>
</comment>
<dbReference type="Proteomes" id="UP000559182">
    <property type="component" value="Unassembled WGS sequence"/>
</dbReference>
<sequence length="424" mass="46430">MSRMSPDSFRRRLVPMRGRDPGEGERASTPLELLFDLIFVVAVGTSAERFADMAAEGHIAKGVFAFLFAMFAICVAWISFSWFASSFDTDDWLYRVLTMLTMVGVVVFALGLRPMFHSVDEGHHVDTRLMVIGYVVMRIPLAAQWWRASRQSPQYRLVALRNIRWMLIVQAGWVVFGFVPMPLAVTVAIGVFLGACELLIPVLAQGGANGTPWHPQHIAERYSLLAIITLGEGIVGTIGSSQGLLGGETGENWSWNAIAVVITGIGLTFGMWWVYFMMPFGTFLQHRPTYGYFFGYGHIVVFVAIAATGAGLHILGLFLDGGSELSETAAALLLTLPVALYLVAIYSLHDVLIGRFDPLHLANMMVTALLLIAAVVLALVGAPISVSLLLTMAAPFVTIVAYEAGAHRWQEEQLRRLAASPRVE</sequence>
<protein>
    <submittedName>
        <fullName evidence="3">Low temperature requirement protein LtrA</fullName>
    </submittedName>
</protein>
<evidence type="ECO:0000256" key="1">
    <source>
        <dbReference type="SAM" id="MobiDB-lite"/>
    </source>
</evidence>
<keyword evidence="2" id="KW-1133">Transmembrane helix</keyword>
<feature type="transmembrane region" description="Helical" evidence="2">
    <location>
        <begin position="128"/>
        <end position="146"/>
    </location>
</feature>
<feature type="transmembrane region" description="Helical" evidence="2">
    <location>
        <begin position="96"/>
        <end position="116"/>
    </location>
</feature>
<dbReference type="RefSeq" id="WP_221185575.1">
    <property type="nucleotide sequence ID" value="NZ_JACHVQ010000002.1"/>
</dbReference>
<dbReference type="PANTHER" id="PTHR36840:SF1">
    <property type="entry name" value="BLL5714 PROTEIN"/>
    <property type="match status" value="1"/>
</dbReference>
<feature type="transmembrane region" description="Helical" evidence="2">
    <location>
        <begin position="290"/>
        <end position="318"/>
    </location>
</feature>
<dbReference type="AlphaFoldDB" id="A0A839N6L4"/>
<keyword evidence="2" id="KW-0472">Membrane</keyword>
<feature type="compositionally biased region" description="Basic and acidic residues" evidence="1">
    <location>
        <begin position="17"/>
        <end position="26"/>
    </location>
</feature>
<feature type="transmembrane region" description="Helical" evidence="2">
    <location>
        <begin position="224"/>
        <end position="245"/>
    </location>
</feature>
<accession>A0A839N6L4</accession>
<name>A0A839N6L4_9MICO</name>
<keyword evidence="4" id="KW-1185">Reference proteome</keyword>
<reference evidence="3 4" key="1">
    <citation type="submission" date="2020-08" db="EMBL/GenBank/DDBJ databases">
        <title>Sequencing the genomes of 1000 actinobacteria strains.</title>
        <authorList>
            <person name="Klenk H.-P."/>
        </authorList>
    </citation>
    <scope>NUCLEOTIDE SEQUENCE [LARGE SCALE GENOMIC DNA]</scope>
    <source>
        <strain evidence="3 4">DSM 105369</strain>
    </source>
</reference>
<proteinExistence type="predicted"/>
<feature type="transmembrane region" description="Helical" evidence="2">
    <location>
        <begin position="330"/>
        <end position="349"/>
    </location>
</feature>
<feature type="transmembrane region" description="Helical" evidence="2">
    <location>
        <begin position="63"/>
        <end position="84"/>
    </location>
</feature>
<feature type="transmembrane region" description="Helical" evidence="2">
    <location>
        <begin position="257"/>
        <end position="278"/>
    </location>
</feature>
<feature type="transmembrane region" description="Helical" evidence="2">
    <location>
        <begin position="361"/>
        <end position="380"/>
    </location>
</feature>
<feature type="region of interest" description="Disordered" evidence="1">
    <location>
        <begin position="1"/>
        <end position="26"/>
    </location>
</feature>
<evidence type="ECO:0000313" key="3">
    <source>
        <dbReference type="EMBL" id="MBB2893398.1"/>
    </source>
</evidence>
<keyword evidence="2" id="KW-0812">Transmembrane</keyword>
<organism evidence="3 4">
    <name type="scientific">Flexivirga oryzae</name>
    <dbReference type="NCBI Taxonomy" id="1794944"/>
    <lineage>
        <taxon>Bacteria</taxon>
        <taxon>Bacillati</taxon>
        <taxon>Actinomycetota</taxon>
        <taxon>Actinomycetes</taxon>
        <taxon>Micrococcales</taxon>
        <taxon>Dermacoccaceae</taxon>
        <taxon>Flexivirga</taxon>
    </lineage>
</organism>
<gene>
    <name evidence="3" type="ORF">FHU39_003416</name>
</gene>